<dbReference type="SUPFAM" id="SSF53474">
    <property type="entry name" value="alpha/beta-Hydrolases"/>
    <property type="match status" value="1"/>
</dbReference>
<evidence type="ECO:0000313" key="2">
    <source>
        <dbReference type="EMBL" id="VTT63892.1"/>
    </source>
</evidence>
<protein>
    <recommendedName>
        <fullName evidence="1">Catalase core domain-containing protein</fullName>
    </recommendedName>
</protein>
<dbReference type="Gene3D" id="2.40.180.10">
    <property type="entry name" value="Catalase core domain"/>
    <property type="match status" value="2"/>
</dbReference>
<dbReference type="PANTHER" id="PTHR11465:SF13">
    <property type="entry name" value="CATALASE (EUROFUNG)"/>
    <property type="match status" value="1"/>
</dbReference>
<dbReference type="InterPro" id="IPR011614">
    <property type="entry name" value="Catalase_core"/>
</dbReference>
<dbReference type="Proteomes" id="UP000760494">
    <property type="component" value="Unassembled WGS sequence"/>
</dbReference>
<reference evidence="2" key="1">
    <citation type="submission" date="2019-05" db="EMBL/GenBank/DDBJ databases">
        <authorList>
            <person name="Piombo E."/>
        </authorList>
    </citation>
    <scope>NUCLEOTIDE SEQUENCE</scope>
    <source>
        <strain evidence="2">C2S</strain>
    </source>
</reference>
<dbReference type="GO" id="GO:0042542">
    <property type="term" value="P:response to hydrogen peroxide"/>
    <property type="evidence" value="ECO:0007669"/>
    <property type="project" value="TreeGrafter"/>
</dbReference>
<dbReference type="EMBL" id="CABFJX010000112">
    <property type="protein sequence ID" value="VTT63892.1"/>
    <property type="molecule type" value="Genomic_DNA"/>
</dbReference>
<proteinExistence type="predicted"/>
<dbReference type="GO" id="GO:0004096">
    <property type="term" value="F:catalase activity"/>
    <property type="evidence" value="ECO:0007669"/>
    <property type="project" value="InterPro"/>
</dbReference>
<dbReference type="SUPFAM" id="SSF56634">
    <property type="entry name" value="Heme-dependent catalase-like"/>
    <property type="match status" value="1"/>
</dbReference>
<sequence length="519" mass="58783">MNVAKYFSIYNVSQLQPTRPSPASSPGPWQCYGADTHIPEANHAGLMFFNDHGTPQGWRFNHGYGCQTDWVNSNEELVQARSEAVYWLDLWGAVEKGEEIERTAHVLVMDPKQADPDKLGFDPFDATKVAFSPSSMVPGIEDSPDPLLQFHVFFYRDAQYRRIGVNLLPTASLTSSELVSLRRRIRSATTSKAGLVTVDLRPRFTVVNLQTFTTMARTDAEIKATIKAVVNDFRGWDLAPIMHYPNEEGLEFEDIYFPSDDGVPLEGWFIPCKGSNKIIIANHPHWFNRAGIPSHLEPWNQLMPGNDFEVNFIPDYKILHDAGYNVLAYDLRNHGLSGSGNQGLFGFFEWRDVLGSLKYVRGQDDTKDMTIGLFSRCAGANATLSAMRHRPEAFKGVRCMIAPQPISAGSSIAVMLDKMGAPASYMEEADRQFFMKTSFHISQLSPPTDAKHANVPTFLYQVRDDPCTTPKDVQSVYDNIPIQDKKLKWIEGTDKRWDGYTYFQREPDQFLEWFAKYMN</sequence>
<name>A0A9Q9RJR0_FUSFU</name>
<dbReference type="GO" id="GO:0005739">
    <property type="term" value="C:mitochondrion"/>
    <property type="evidence" value="ECO:0007669"/>
    <property type="project" value="TreeGrafter"/>
</dbReference>
<evidence type="ECO:0000259" key="1">
    <source>
        <dbReference type="SMART" id="SM01060"/>
    </source>
</evidence>
<dbReference type="GO" id="GO:0042744">
    <property type="term" value="P:hydrogen peroxide catabolic process"/>
    <property type="evidence" value="ECO:0007669"/>
    <property type="project" value="TreeGrafter"/>
</dbReference>
<dbReference type="PANTHER" id="PTHR11465">
    <property type="entry name" value="CATALASE"/>
    <property type="match status" value="1"/>
</dbReference>
<comment type="caution">
    <text evidence="2">The sequence shown here is derived from an EMBL/GenBank/DDBJ whole genome shotgun (WGS) entry which is preliminary data.</text>
</comment>
<accession>A0A9Q9RJR0</accession>
<dbReference type="InterPro" id="IPR020835">
    <property type="entry name" value="Catalase_sf"/>
</dbReference>
<organism evidence="2 3">
    <name type="scientific">Fusarium fujikuroi</name>
    <name type="common">Bakanae and foot rot disease fungus</name>
    <name type="synonym">Gibberella fujikuroi</name>
    <dbReference type="NCBI Taxonomy" id="5127"/>
    <lineage>
        <taxon>Eukaryota</taxon>
        <taxon>Fungi</taxon>
        <taxon>Dikarya</taxon>
        <taxon>Ascomycota</taxon>
        <taxon>Pezizomycotina</taxon>
        <taxon>Sordariomycetes</taxon>
        <taxon>Hypocreomycetidae</taxon>
        <taxon>Hypocreales</taxon>
        <taxon>Nectriaceae</taxon>
        <taxon>Fusarium</taxon>
        <taxon>Fusarium fujikuroi species complex</taxon>
    </lineage>
</organism>
<dbReference type="SMART" id="SM01060">
    <property type="entry name" value="Catalase"/>
    <property type="match status" value="1"/>
</dbReference>
<dbReference type="Gene3D" id="3.40.50.1820">
    <property type="entry name" value="alpha/beta hydrolase"/>
    <property type="match status" value="1"/>
</dbReference>
<gene>
    <name evidence="2" type="ORF">C2S_706</name>
</gene>
<dbReference type="InterPro" id="IPR018028">
    <property type="entry name" value="Catalase"/>
</dbReference>
<dbReference type="InterPro" id="IPR029058">
    <property type="entry name" value="AB_hydrolase_fold"/>
</dbReference>
<evidence type="ECO:0000313" key="3">
    <source>
        <dbReference type="Proteomes" id="UP000760494"/>
    </source>
</evidence>
<feature type="domain" description="Catalase core" evidence="1">
    <location>
        <begin position="1"/>
        <end position="216"/>
    </location>
</feature>
<dbReference type="GO" id="GO:0020037">
    <property type="term" value="F:heme binding"/>
    <property type="evidence" value="ECO:0007669"/>
    <property type="project" value="InterPro"/>
</dbReference>
<dbReference type="GO" id="GO:0005777">
    <property type="term" value="C:peroxisome"/>
    <property type="evidence" value="ECO:0007669"/>
    <property type="project" value="TreeGrafter"/>
</dbReference>
<dbReference type="Pfam" id="PF00199">
    <property type="entry name" value="Catalase"/>
    <property type="match status" value="1"/>
</dbReference>
<dbReference type="AlphaFoldDB" id="A0A9Q9RJR0"/>